<evidence type="ECO:0000259" key="6">
    <source>
        <dbReference type="Pfam" id="PF00849"/>
    </source>
</evidence>
<reference evidence="7" key="1">
    <citation type="submission" date="2020-12" db="EMBL/GenBank/DDBJ databases">
        <title>Vagococcus allomyrinae sp. nov. and Enterococcus lavae sp. nov., isolated from the larvae of Allomyrina dichotoma.</title>
        <authorList>
            <person name="Lee S.D."/>
        </authorList>
    </citation>
    <scope>NUCLEOTIDE SEQUENCE</scope>
    <source>
        <strain evidence="7">BWB3-3</strain>
    </source>
</reference>
<accession>A0A940P984</accession>
<feature type="domain" description="Pseudouridine synthase RsuA/RluA-like" evidence="6">
    <location>
        <begin position="86"/>
        <end position="240"/>
    </location>
</feature>
<evidence type="ECO:0000256" key="2">
    <source>
        <dbReference type="ARBA" id="ARBA00010876"/>
    </source>
</evidence>
<dbReference type="GO" id="GO:0003723">
    <property type="term" value="F:RNA binding"/>
    <property type="evidence" value="ECO:0007669"/>
    <property type="project" value="UniProtKB-KW"/>
</dbReference>
<dbReference type="EMBL" id="JAEEGA010000001">
    <property type="protein sequence ID" value="MBP1039843.1"/>
    <property type="molecule type" value="Genomic_DNA"/>
</dbReference>
<dbReference type="InterPro" id="IPR050188">
    <property type="entry name" value="RluA_PseudoU_synthase"/>
</dbReference>
<evidence type="ECO:0000256" key="5">
    <source>
        <dbReference type="RuleBase" id="RU362028"/>
    </source>
</evidence>
<dbReference type="GO" id="GO:0009982">
    <property type="term" value="F:pseudouridine synthase activity"/>
    <property type="evidence" value="ECO:0007669"/>
    <property type="project" value="InterPro"/>
</dbReference>
<dbReference type="InterPro" id="IPR006145">
    <property type="entry name" value="PsdUridine_synth_RsuA/RluA"/>
</dbReference>
<sequence>MQFSWSYDLEDSQPIKAYLRTKGVSRGLLAKIKFQGGTIMVNQQVENVLYQLCKGDLLSIRIPDEGEHETLLLDPTPIDVVFEDEHFLVVNKPSDVASIPAQYHPNGTMANRVKHYVTEKNSVNRVIHVVTRLDRDTTGLMLFAKHGFAHAMLDKALREKTIIKKYQALVGGQLANLAEHDVIDLPIERDLTSILKRQTGPSGLEAKTEYWSQAHAQEVALVNIQLHTGRTHQIRVHFEAIGCPLLGDEMYHGDMAKGIQRQALHCAQLVFEHPFTGQLIDLRLPLPDDMRTVYETQIRP</sequence>
<keyword evidence="4" id="KW-0694">RNA-binding</keyword>
<dbReference type="GO" id="GO:0140098">
    <property type="term" value="F:catalytic activity, acting on RNA"/>
    <property type="evidence" value="ECO:0007669"/>
    <property type="project" value="UniProtKB-ARBA"/>
</dbReference>
<comment type="catalytic activity">
    <reaction evidence="1 5">
        <text>a uridine in RNA = a pseudouridine in RNA</text>
        <dbReference type="Rhea" id="RHEA:48348"/>
        <dbReference type="Rhea" id="RHEA-COMP:12068"/>
        <dbReference type="Rhea" id="RHEA-COMP:12069"/>
        <dbReference type="ChEBI" id="CHEBI:65314"/>
        <dbReference type="ChEBI" id="CHEBI:65315"/>
    </reaction>
</comment>
<dbReference type="NCBIfam" id="TIGR00005">
    <property type="entry name" value="rluA_subfam"/>
    <property type="match status" value="1"/>
</dbReference>
<dbReference type="InterPro" id="IPR006225">
    <property type="entry name" value="PsdUridine_synth_RluC/D"/>
</dbReference>
<organism evidence="7 8">
    <name type="scientific">Vagococcus allomyrinae</name>
    <dbReference type="NCBI Taxonomy" id="2794353"/>
    <lineage>
        <taxon>Bacteria</taxon>
        <taxon>Bacillati</taxon>
        <taxon>Bacillota</taxon>
        <taxon>Bacilli</taxon>
        <taxon>Lactobacillales</taxon>
        <taxon>Enterococcaceae</taxon>
        <taxon>Vagococcus</taxon>
    </lineage>
</organism>
<dbReference type="InterPro" id="IPR006224">
    <property type="entry name" value="PsdUridine_synth_RluA-like_CS"/>
</dbReference>
<evidence type="ECO:0000256" key="3">
    <source>
        <dbReference type="PIRSR" id="PIRSR606225-1"/>
    </source>
</evidence>
<comment type="similarity">
    <text evidence="2 5">Belongs to the pseudouridine synthase RluA family.</text>
</comment>
<dbReference type="CDD" id="cd02869">
    <property type="entry name" value="PseudoU_synth_RluA_like"/>
    <property type="match status" value="1"/>
</dbReference>
<dbReference type="AlphaFoldDB" id="A0A940P984"/>
<dbReference type="SUPFAM" id="SSF55120">
    <property type="entry name" value="Pseudouridine synthase"/>
    <property type="match status" value="1"/>
</dbReference>
<dbReference type="PROSITE" id="PS01129">
    <property type="entry name" value="PSI_RLU"/>
    <property type="match status" value="1"/>
</dbReference>
<dbReference type="EC" id="5.4.99.-" evidence="5"/>
<feature type="active site" evidence="3">
    <location>
        <position position="134"/>
    </location>
</feature>
<keyword evidence="8" id="KW-1185">Reference proteome</keyword>
<dbReference type="Gene3D" id="3.30.2350.10">
    <property type="entry name" value="Pseudouridine synthase"/>
    <property type="match status" value="1"/>
</dbReference>
<evidence type="ECO:0000313" key="7">
    <source>
        <dbReference type="EMBL" id="MBP1039843.1"/>
    </source>
</evidence>
<evidence type="ECO:0000256" key="4">
    <source>
        <dbReference type="PROSITE-ProRule" id="PRU00182"/>
    </source>
</evidence>
<dbReference type="PROSITE" id="PS50889">
    <property type="entry name" value="S4"/>
    <property type="match status" value="1"/>
</dbReference>
<keyword evidence="5" id="KW-0413">Isomerase</keyword>
<dbReference type="InterPro" id="IPR020103">
    <property type="entry name" value="PsdUridine_synth_cat_dom_sf"/>
</dbReference>
<dbReference type="Pfam" id="PF00849">
    <property type="entry name" value="PseudoU_synth_2"/>
    <property type="match status" value="1"/>
</dbReference>
<dbReference type="Proteomes" id="UP000674938">
    <property type="component" value="Unassembled WGS sequence"/>
</dbReference>
<name>A0A940P984_9ENTE</name>
<evidence type="ECO:0000313" key="8">
    <source>
        <dbReference type="Proteomes" id="UP000674938"/>
    </source>
</evidence>
<dbReference type="PANTHER" id="PTHR21600">
    <property type="entry name" value="MITOCHONDRIAL RNA PSEUDOURIDINE SYNTHASE"/>
    <property type="match status" value="1"/>
</dbReference>
<gene>
    <name evidence="7" type="ORF">I6N95_02350</name>
</gene>
<dbReference type="GO" id="GO:0000455">
    <property type="term" value="P:enzyme-directed rRNA pseudouridine synthesis"/>
    <property type="evidence" value="ECO:0007669"/>
    <property type="project" value="TreeGrafter"/>
</dbReference>
<comment type="caution">
    <text evidence="7">The sequence shown here is derived from an EMBL/GenBank/DDBJ whole genome shotgun (WGS) entry which is preliminary data.</text>
</comment>
<evidence type="ECO:0000256" key="1">
    <source>
        <dbReference type="ARBA" id="ARBA00000073"/>
    </source>
</evidence>
<dbReference type="PANTHER" id="PTHR21600:SF35">
    <property type="entry name" value="PSEUDOURIDINE SYNTHASE"/>
    <property type="match status" value="1"/>
</dbReference>
<proteinExistence type="inferred from homology"/>
<comment type="function">
    <text evidence="5">Responsible for synthesis of pseudouridine from uracil.</text>
</comment>
<dbReference type="RefSeq" id="WP_209524727.1">
    <property type="nucleotide sequence ID" value="NZ_JAEEGA010000001.1"/>
</dbReference>
<protein>
    <recommendedName>
        <fullName evidence="5">Pseudouridine synthase</fullName>
        <ecNumber evidence="5">5.4.99.-</ecNumber>
    </recommendedName>
</protein>